<dbReference type="EMBL" id="ATHL01000100">
    <property type="protein sequence ID" value="EQB11976.1"/>
    <property type="molecule type" value="Genomic_DNA"/>
</dbReference>
<feature type="transmembrane region" description="Helical" evidence="7">
    <location>
        <begin position="125"/>
        <end position="145"/>
    </location>
</feature>
<evidence type="ECO:0008006" key="10">
    <source>
        <dbReference type="Google" id="ProtNLM"/>
    </source>
</evidence>
<evidence type="ECO:0000256" key="7">
    <source>
        <dbReference type="SAM" id="Phobius"/>
    </source>
</evidence>
<keyword evidence="9" id="KW-1185">Reference proteome</keyword>
<feature type="transmembrane region" description="Helical" evidence="7">
    <location>
        <begin position="287"/>
        <end position="310"/>
    </location>
</feature>
<proteinExistence type="predicted"/>
<keyword evidence="4 7" id="KW-0812">Transmembrane</keyword>
<feature type="transmembrane region" description="Helical" evidence="7">
    <location>
        <begin position="98"/>
        <end position="119"/>
    </location>
</feature>
<evidence type="ECO:0000256" key="1">
    <source>
        <dbReference type="ARBA" id="ARBA00004141"/>
    </source>
</evidence>
<evidence type="ECO:0000256" key="4">
    <source>
        <dbReference type="ARBA" id="ARBA00022692"/>
    </source>
</evidence>
<evidence type="ECO:0000313" key="9">
    <source>
        <dbReference type="Proteomes" id="UP000015527"/>
    </source>
</evidence>
<sequence length="313" mass="32762">MISILSVVLPIFALTFVGWLSRRAGIFGPQSTRELNRFVVYLALPALLFDIVAKAEPAQLWQPEFIAVFGFSTFFFFIITVAISRLSGADIGSAAIHGLNGAYSNAAFLGFPLLIAALGPASQTFTLIATINTVCVLFAFAIVLIEFGNQAGGHPLTIALHVSQALLRNPLVLAPLCGALVMASGAGIAAPLDAFLKLLGSAASPCALVCLGMFLAEPRASEQAEAGKTAMLVALKLFVYPALTLVLALWVFPLAKPVRDAAVLLAALPTGTGPFMLAEFHRCEGALTARVILISTVLSVGTITLLLAVLGRS</sequence>
<reference evidence="8 9" key="1">
    <citation type="journal article" date="2013" name="Genome Announc.">
        <title>Genome Sequence of Novosphingobium lindaniclasticum LE124T, Isolated from a Hexachlorocyclohexane Dumpsite.</title>
        <authorList>
            <person name="Saxena A."/>
            <person name="Nayyar N."/>
            <person name="Sangwan N."/>
            <person name="Kumari R."/>
            <person name="Khurana J.P."/>
            <person name="Lal R."/>
        </authorList>
    </citation>
    <scope>NUCLEOTIDE SEQUENCE [LARGE SCALE GENOMIC DNA]</scope>
    <source>
        <strain evidence="8 9">LE124</strain>
    </source>
</reference>
<dbReference type="Pfam" id="PF03547">
    <property type="entry name" value="Mem_trans"/>
    <property type="match status" value="1"/>
</dbReference>
<evidence type="ECO:0000313" key="8">
    <source>
        <dbReference type="EMBL" id="EQB11976.1"/>
    </source>
</evidence>
<keyword evidence="5 7" id="KW-1133">Transmembrane helix</keyword>
<dbReference type="GO" id="GO:0055085">
    <property type="term" value="P:transmembrane transport"/>
    <property type="evidence" value="ECO:0007669"/>
    <property type="project" value="InterPro"/>
</dbReference>
<feature type="transmembrane region" description="Helical" evidence="7">
    <location>
        <begin position="261"/>
        <end position="280"/>
    </location>
</feature>
<dbReference type="OrthoDB" id="9810457at2"/>
<feature type="transmembrane region" description="Helical" evidence="7">
    <location>
        <begin position="6"/>
        <end position="23"/>
    </location>
</feature>
<keyword evidence="2" id="KW-0813">Transport</keyword>
<feature type="transmembrane region" description="Helical" evidence="7">
    <location>
        <begin position="35"/>
        <end position="53"/>
    </location>
</feature>
<accession>T0H6N3</accession>
<evidence type="ECO:0000256" key="6">
    <source>
        <dbReference type="ARBA" id="ARBA00023136"/>
    </source>
</evidence>
<organism evidence="8 9">
    <name type="scientific">Novosphingobium lindaniclasticum LE124</name>
    <dbReference type="NCBI Taxonomy" id="1096930"/>
    <lineage>
        <taxon>Bacteria</taxon>
        <taxon>Pseudomonadati</taxon>
        <taxon>Pseudomonadota</taxon>
        <taxon>Alphaproteobacteria</taxon>
        <taxon>Sphingomonadales</taxon>
        <taxon>Sphingomonadaceae</taxon>
        <taxon>Novosphingobium</taxon>
    </lineage>
</organism>
<feature type="transmembrane region" description="Helical" evidence="7">
    <location>
        <begin position="166"/>
        <end position="188"/>
    </location>
</feature>
<dbReference type="Proteomes" id="UP000015527">
    <property type="component" value="Unassembled WGS sequence"/>
</dbReference>
<dbReference type="PANTHER" id="PTHR36838">
    <property type="entry name" value="AUXIN EFFLUX CARRIER FAMILY PROTEIN"/>
    <property type="match status" value="1"/>
</dbReference>
<dbReference type="PATRIC" id="fig|1096930.3.peg.3117"/>
<evidence type="ECO:0000256" key="2">
    <source>
        <dbReference type="ARBA" id="ARBA00022448"/>
    </source>
</evidence>
<dbReference type="eggNOG" id="COG0679">
    <property type="taxonomic scope" value="Bacteria"/>
</dbReference>
<evidence type="ECO:0000256" key="3">
    <source>
        <dbReference type="ARBA" id="ARBA00022475"/>
    </source>
</evidence>
<name>T0H6N3_9SPHN</name>
<comment type="subcellular location">
    <subcellularLocation>
        <location evidence="1">Membrane</location>
        <topology evidence="1">Multi-pass membrane protein</topology>
    </subcellularLocation>
</comment>
<feature type="transmembrane region" description="Helical" evidence="7">
    <location>
        <begin position="237"/>
        <end position="255"/>
    </location>
</feature>
<keyword evidence="3" id="KW-1003">Cell membrane</keyword>
<evidence type="ECO:0000256" key="5">
    <source>
        <dbReference type="ARBA" id="ARBA00022989"/>
    </source>
</evidence>
<dbReference type="PANTHER" id="PTHR36838:SF3">
    <property type="entry name" value="TRANSPORTER AUXIN EFFLUX CARRIER EC FAMILY"/>
    <property type="match status" value="1"/>
</dbReference>
<dbReference type="RefSeq" id="WP_021234944.1">
    <property type="nucleotide sequence ID" value="NZ_ATHL01000100.1"/>
</dbReference>
<feature type="transmembrane region" description="Helical" evidence="7">
    <location>
        <begin position="65"/>
        <end position="86"/>
    </location>
</feature>
<dbReference type="GO" id="GO:0016020">
    <property type="term" value="C:membrane"/>
    <property type="evidence" value="ECO:0007669"/>
    <property type="project" value="UniProtKB-SubCell"/>
</dbReference>
<protein>
    <recommendedName>
        <fullName evidence="10">Transporter</fullName>
    </recommendedName>
</protein>
<keyword evidence="6 7" id="KW-0472">Membrane</keyword>
<dbReference type="InterPro" id="IPR004776">
    <property type="entry name" value="Mem_transp_PIN-like"/>
</dbReference>
<comment type="caution">
    <text evidence="8">The sequence shown here is derived from an EMBL/GenBank/DDBJ whole genome shotgun (WGS) entry which is preliminary data.</text>
</comment>
<gene>
    <name evidence="8" type="ORF">L284_15695</name>
</gene>
<feature type="transmembrane region" description="Helical" evidence="7">
    <location>
        <begin position="194"/>
        <end position="216"/>
    </location>
</feature>
<dbReference type="AlphaFoldDB" id="T0H6N3"/>